<evidence type="ECO:0000256" key="2">
    <source>
        <dbReference type="ARBA" id="ARBA00022475"/>
    </source>
</evidence>
<feature type="transmembrane region" description="Helical" evidence="6">
    <location>
        <begin position="336"/>
        <end position="356"/>
    </location>
</feature>
<feature type="transmembrane region" description="Helical" evidence="6">
    <location>
        <begin position="119"/>
        <end position="140"/>
    </location>
</feature>
<sequence>MDYGVYNVVGGMVAMFAFLNSALSQATQRFIAYGLEKDDVDTQRKTFSMLVNVHILIAVILLVLCETVGLWLFYNKLVIPSDRIEAAFWVMQCSIATLMISVTQVPYNASIFGHERMNAYAYISIFEVLLKLGVVIMLQYLFSDKLLAYGIMMMAAQFIVAMIYRVYCLQKFNNCKYCLYWSRSVFKQIFSFSSWSLIGNLAYTMNSQGMNFLINIFFGPIYNAARGIAVAVEAAISSFVTNFLSASIPQIIKSYAAGDLDYCLKLNYKSSKFGFFLFMLISLPLISIMNTVLSLWLVEVPTYANIFCVLSLFYVQANTMGGTLQNVVQATGNIRIFQIYNGTLKLLPLPIVYVLYKCGATVSTYLYVLIAVSLIGIFVQLWATQNIIHDFRPADFLKKVTWAELKTFPIPCFCSLYCWHLPQTYPMAIGICVFIFIISLSFVWLAGLTKGERLWIKTAIRTKMKR</sequence>
<dbReference type="RefSeq" id="WP_191763593.1">
    <property type="nucleotide sequence ID" value="NZ_JACSPP010000016.1"/>
</dbReference>
<feature type="transmembrane region" description="Helical" evidence="6">
    <location>
        <begin position="428"/>
        <end position="448"/>
    </location>
</feature>
<evidence type="ECO:0000256" key="5">
    <source>
        <dbReference type="ARBA" id="ARBA00023136"/>
    </source>
</evidence>
<feature type="transmembrane region" description="Helical" evidence="6">
    <location>
        <begin position="6"/>
        <end position="26"/>
    </location>
</feature>
<gene>
    <name evidence="7" type="ORF">H9625_06895</name>
</gene>
<reference evidence="7 8" key="1">
    <citation type="submission" date="2020-08" db="EMBL/GenBank/DDBJ databases">
        <title>A Genomic Blueprint of the Chicken Gut Microbiome.</title>
        <authorList>
            <person name="Gilroy R."/>
            <person name="Ravi A."/>
            <person name="Getino M."/>
            <person name="Pursley I."/>
            <person name="Horton D.L."/>
            <person name="Alikhan N.-F."/>
            <person name="Baker D."/>
            <person name="Gharbi K."/>
            <person name="Hall N."/>
            <person name="Watson M."/>
            <person name="Adriaenssens E.M."/>
            <person name="Foster-Nyarko E."/>
            <person name="Jarju S."/>
            <person name="Secka A."/>
            <person name="Antonio M."/>
            <person name="Oren A."/>
            <person name="Chaudhuri R."/>
            <person name="La Ragione R.M."/>
            <person name="Hildebrand F."/>
            <person name="Pallen M.J."/>
        </authorList>
    </citation>
    <scope>NUCLEOTIDE SEQUENCE [LARGE SCALE GENOMIC DNA]</scope>
    <source>
        <strain evidence="7 8">Sa1CVN1</strain>
    </source>
</reference>
<feature type="transmembrane region" description="Helical" evidence="6">
    <location>
        <begin position="362"/>
        <end position="383"/>
    </location>
</feature>
<evidence type="ECO:0000256" key="3">
    <source>
        <dbReference type="ARBA" id="ARBA00022692"/>
    </source>
</evidence>
<evidence type="ECO:0000256" key="6">
    <source>
        <dbReference type="SAM" id="Phobius"/>
    </source>
</evidence>
<dbReference type="EMBL" id="JACSPP010000016">
    <property type="protein sequence ID" value="MBD8040174.1"/>
    <property type="molecule type" value="Genomic_DNA"/>
</dbReference>
<proteinExistence type="predicted"/>
<organism evidence="7 8">
    <name type="scientific">Phocaeicola intestinalis</name>
    <dbReference type="NCBI Taxonomy" id="2762212"/>
    <lineage>
        <taxon>Bacteria</taxon>
        <taxon>Pseudomonadati</taxon>
        <taxon>Bacteroidota</taxon>
        <taxon>Bacteroidia</taxon>
        <taxon>Bacteroidales</taxon>
        <taxon>Bacteroidaceae</taxon>
        <taxon>Phocaeicola</taxon>
    </lineage>
</organism>
<keyword evidence="2" id="KW-1003">Cell membrane</keyword>
<dbReference type="PANTHER" id="PTHR30250">
    <property type="entry name" value="PST FAMILY PREDICTED COLANIC ACID TRANSPORTER"/>
    <property type="match status" value="1"/>
</dbReference>
<keyword evidence="5 6" id="KW-0472">Membrane</keyword>
<evidence type="ECO:0000313" key="7">
    <source>
        <dbReference type="EMBL" id="MBD8040174.1"/>
    </source>
</evidence>
<accession>A0ABR8Y7M0</accession>
<feature type="transmembrane region" description="Helical" evidence="6">
    <location>
        <begin position="86"/>
        <end position="107"/>
    </location>
</feature>
<dbReference type="InterPro" id="IPR050833">
    <property type="entry name" value="Poly_Biosynth_Transport"/>
</dbReference>
<keyword evidence="8" id="KW-1185">Reference proteome</keyword>
<feature type="transmembrane region" description="Helical" evidence="6">
    <location>
        <begin position="146"/>
        <end position="164"/>
    </location>
</feature>
<feature type="transmembrane region" description="Helical" evidence="6">
    <location>
        <begin position="303"/>
        <end position="324"/>
    </location>
</feature>
<dbReference type="Proteomes" id="UP000620874">
    <property type="component" value="Unassembled WGS sequence"/>
</dbReference>
<evidence type="ECO:0000256" key="1">
    <source>
        <dbReference type="ARBA" id="ARBA00004651"/>
    </source>
</evidence>
<keyword evidence="3 6" id="KW-0812">Transmembrane</keyword>
<evidence type="ECO:0000313" key="8">
    <source>
        <dbReference type="Proteomes" id="UP000620874"/>
    </source>
</evidence>
<keyword evidence="4 6" id="KW-1133">Transmembrane helix</keyword>
<comment type="caution">
    <text evidence="7">The sequence shown here is derived from an EMBL/GenBank/DDBJ whole genome shotgun (WGS) entry which is preliminary data.</text>
</comment>
<protein>
    <submittedName>
        <fullName evidence="7">Lipopolysaccharide biosynthesis protein</fullName>
    </submittedName>
</protein>
<dbReference type="PANTHER" id="PTHR30250:SF26">
    <property type="entry name" value="PSMA PROTEIN"/>
    <property type="match status" value="1"/>
</dbReference>
<feature type="transmembrane region" description="Helical" evidence="6">
    <location>
        <begin position="47"/>
        <end position="74"/>
    </location>
</feature>
<feature type="transmembrane region" description="Helical" evidence="6">
    <location>
        <begin position="275"/>
        <end position="297"/>
    </location>
</feature>
<comment type="subcellular location">
    <subcellularLocation>
        <location evidence="1">Cell membrane</location>
        <topology evidence="1">Multi-pass membrane protein</topology>
    </subcellularLocation>
</comment>
<name>A0ABR8Y7M0_9BACT</name>
<evidence type="ECO:0000256" key="4">
    <source>
        <dbReference type="ARBA" id="ARBA00022989"/>
    </source>
</evidence>